<proteinExistence type="predicted"/>
<dbReference type="PANTHER" id="PTHR33221">
    <property type="entry name" value="WINGED HELIX-TURN-HELIX TRANSCRIPTIONAL REGULATOR, RRF2 FAMILY"/>
    <property type="match status" value="1"/>
</dbReference>
<keyword evidence="3" id="KW-1185">Reference proteome</keyword>
<dbReference type="Gene3D" id="1.10.10.10">
    <property type="entry name" value="Winged helix-like DNA-binding domain superfamily/Winged helix DNA-binding domain"/>
    <property type="match status" value="1"/>
</dbReference>
<evidence type="ECO:0000313" key="3">
    <source>
        <dbReference type="Proteomes" id="UP001248581"/>
    </source>
</evidence>
<keyword evidence="1" id="KW-0238">DNA-binding</keyword>
<dbReference type="RefSeq" id="WP_348386360.1">
    <property type="nucleotide sequence ID" value="NZ_CP134146.1"/>
</dbReference>
<dbReference type="InterPro" id="IPR036388">
    <property type="entry name" value="WH-like_DNA-bd_sf"/>
</dbReference>
<dbReference type="EMBL" id="CP134146">
    <property type="protein sequence ID" value="WNC67196.1"/>
    <property type="molecule type" value="Genomic_DNA"/>
</dbReference>
<evidence type="ECO:0000313" key="2">
    <source>
        <dbReference type="EMBL" id="WNC67196.1"/>
    </source>
</evidence>
<dbReference type="Pfam" id="PF02082">
    <property type="entry name" value="Rrf2"/>
    <property type="match status" value="1"/>
</dbReference>
<dbReference type="Proteomes" id="UP001248581">
    <property type="component" value="Chromosome"/>
</dbReference>
<name>A0ABY9TES0_9GAMM</name>
<reference evidence="3" key="1">
    <citation type="submission" date="2023-09" db="EMBL/GenBank/DDBJ databases">
        <authorList>
            <person name="Li S."/>
            <person name="Li X."/>
            <person name="Zhang C."/>
            <person name="Zhao Z."/>
        </authorList>
    </citation>
    <scope>NUCLEOTIDE SEQUENCE [LARGE SCALE GENOMIC DNA]</scope>
    <source>
        <strain evidence="3">SQ345</strain>
    </source>
</reference>
<protein>
    <submittedName>
        <fullName evidence="2">Rrf2 family transcriptional regulator</fullName>
    </submittedName>
</protein>
<dbReference type="InterPro" id="IPR030489">
    <property type="entry name" value="TR_Rrf2-type_CS"/>
</dbReference>
<dbReference type="PROSITE" id="PS51197">
    <property type="entry name" value="HTH_RRF2_2"/>
    <property type="match status" value="1"/>
</dbReference>
<sequence>MHITRYTDYSLRVLIYLAINSEQLVTINDIAKSYNISKNHLMKIVQQLNLKGYLLAIRGKNGGIKLNKPPALINIGALVRELEDSNKLVECFGENNQCVITPGCQLKQIFAQAQQSFYQTLDKFTLSDLVGADDQNQLGNLLTLKLA</sequence>
<dbReference type="PROSITE" id="PS01332">
    <property type="entry name" value="HTH_RRF2_1"/>
    <property type="match status" value="1"/>
</dbReference>
<evidence type="ECO:0000256" key="1">
    <source>
        <dbReference type="ARBA" id="ARBA00023125"/>
    </source>
</evidence>
<accession>A0ABY9TES0</accession>
<dbReference type="InterPro" id="IPR036390">
    <property type="entry name" value="WH_DNA-bd_sf"/>
</dbReference>
<dbReference type="PANTHER" id="PTHR33221:SF4">
    <property type="entry name" value="HTH-TYPE TRANSCRIPTIONAL REPRESSOR NSRR"/>
    <property type="match status" value="1"/>
</dbReference>
<gene>
    <name evidence="2" type="ORF">RI845_11780</name>
</gene>
<organism evidence="2 3">
    <name type="scientific">Thalassotalea nanhaiensis</name>
    <dbReference type="NCBI Taxonomy" id="3065648"/>
    <lineage>
        <taxon>Bacteria</taxon>
        <taxon>Pseudomonadati</taxon>
        <taxon>Pseudomonadota</taxon>
        <taxon>Gammaproteobacteria</taxon>
        <taxon>Alteromonadales</taxon>
        <taxon>Colwelliaceae</taxon>
        <taxon>Thalassotalea</taxon>
    </lineage>
</organism>
<dbReference type="NCBIfam" id="TIGR00738">
    <property type="entry name" value="rrf2_super"/>
    <property type="match status" value="1"/>
</dbReference>
<dbReference type="InterPro" id="IPR000944">
    <property type="entry name" value="Tscrpt_reg_Rrf2"/>
</dbReference>
<dbReference type="SUPFAM" id="SSF46785">
    <property type="entry name" value="Winged helix' DNA-binding domain"/>
    <property type="match status" value="1"/>
</dbReference>